<evidence type="ECO:0000256" key="1">
    <source>
        <dbReference type="SAM" id="Phobius"/>
    </source>
</evidence>
<keyword evidence="1" id="KW-0472">Membrane</keyword>
<evidence type="ECO:0000313" key="3">
    <source>
        <dbReference type="Proteomes" id="UP000477782"/>
    </source>
</evidence>
<proteinExistence type="predicted"/>
<gene>
    <name evidence="2" type="ORF">G4Z14_15005</name>
</gene>
<feature type="transmembrane region" description="Helical" evidence="1">
    <location>
        <begin position="48"/>
        <end position="70"/>
    </location>
</feature>
<dbReference type="Proteomes" id="UP000477782">
    <property type="component" value="Unassembled WGS sequence"/>
</dbReference>
<keyword evidence="1" id="KW-0812">Transmembrane</keyword>
<dbReference type="AlphaFoldDB" id="A0A6M0QW33"/>
<feature type="transmembrane region" description="Helical" evidence="1">
    <location>
        <begin position="6"/>
        <end position="27"/>
    </location>
</feature>
<feature type="transmembrane region" description="Helical" evidence="1">
    <location>
        <begin position="76"/>
        <end position="100"/>
    </location>
</feature>
<organism evidence="2 3">
    <name type="scientific">Tabrizicola oligotrophica</name>
    <dbReference type="NCBI Taxonomy" id="2710650"/>
    <lineage>
        <taxon>Bacteria</taxon>
        <taxon>Pseudomonadati</taxon>
        <taxon>Pseudomonadota</taxon>
        <taxon>Alphaproteobacteria</taxon>
        <taxon>Rhodobacterales</taxon>
        <taxon>Paracoccaceae</taxon>
        <taxon>Tabrizicola</taxon>
    </lineage>
</organism>
<accession>A0A6M0QW33</accession>
<keyword evidence="3" id="KW-1185">Reference proteome</keyword>
<comment type="caution">
    <text evidence="2">The sequence shown here is derived from an EMBL/GenBank/DDBJ whole genome shotgun (WGS) entry which is preliminary data.</text>
</comment>
<name>A0A6M0QW33_9RHOB</name>
<sequence>MLDLITPRVVIAFAVFLGLIAMLRHVLTRNAAVKADSIGPSGQIAPNRALLAVICLLGVALSGAALLVYLQGTGGVAVLGVAVATLAMTGMMVTAFFPFYDIAWDEDGIEGPTLLLPPPFGPKRRKIFWEDIEIARHEKGRHWYLEDAKGNRIVWSFIYFGYPALIQRVEEECPWLFGAGAAAAALPDDDPEAIPPVKRRFIKLNFAAAKSS</sequence>
<dbReference type="RefSeq" id="WP_164627189.1">
    <property type="nucleotide sequence ID" value="NZ_JAAIVJ010000010.1"/>
</dbReference>
<keyword evidence="1" id="KW-1133">Transmembrane helix</keyword>
<protein>
    <submittedName>
        <fullName evidence="2">Uncharacterized protein</fullName>
    </submittedName>
</protein>
<evidence type="ECO:0000313" key="2">
    <source>
        <dbReference type="EMBL" id="NEY91607.1"/>
    </source>
</evidence>
<reference evidence="2 3" key="1">
    <citation type="submission" date="2020-02" db="EMBL/GenBank/DDBJ databases">
        <authorList>
            <person name="Chen W.-M."/>
        </authorList>
    </citation>
    <scope>NUCLEOTIDE SEQUENCE [LARGE SCALE GENOMIC DNA]</scope>
    <source>
        <strain evidence="2 3">KMS-5</strain>
    </source>
</reference>
<dbReference type="EMBL" id="JAAIVJ010000010">
    <property type="protein sequence ID" value="NEY91607.1"/>
    <property type="molecule type" value="Genomic_DNA"/>
</dbReference>